<organism evidence="9">
    <name type="scientific">Menopon gallinae</name>
    <name type="common">poultry shaft louse</name>
    <dbReference type="NCBI Taxonomy" id="328185"/>
    <lineage>
        <taxon>Eukaryota</taxon>
        <taxon>Metazoa</taxon>
        <taxon>Ecdysozoa</taxon>
        <taxon>Arthropoda</taxon>
        <taxon>Hexapoda</taxon>
        <taxon>Insecta</taxon>
        <taxon>Pterygota</taxon>
        <taxon>Neoptera</taxon>
        <taxon>Paraneoptera</taxon>
        <taxon>Psocodea</taxon>
        <taxon>Troctomorpha</taxon>
        <taxon>Phthiraptera</taxon>
        <taxon>Amblycera</taxon>
        <taxon>Menoponidae</taxon>
        <taxon>Menopon</taxon>
    </lineage>
</organism>
<proteinExistence type="predicted"/>
<gene>
    <name evidence="9" type="ORF">PYX00_008441</name>
</gene>
<dbReference type="GO" id="GO:0005689">
    <property type="term" value="C:U12-type spliceosomal complex"/>
    <property type="evidence" value="ECO:0007669"/>
    <property type="project" value="TreeGrafter"/>
</dbReference>
<dbReference type="InterPro" id="IPR035979">
    <property type="entry name" value="RBD_domain_sf"/>
</dbReference>
<dbReference type="GO" id="GO:0030626">
    <property type="term" value="F:U12 snRNA binding"/>
    <property type="evidence" value="ECO:0007669"/>
    <property type="project" value="TreeGrafter"/>
</dbReference>
<evidence type="ECO:0000256" key="3">
    <source>
        <dbReference type="ARBA" id="ARBA00022737"/>
    </source>
</evidence>
<feature type="compositionally biased region" description="Acidic residues" evidence="7">
    <location>
        <begin position="203"/>
        <end position="216"/>
    </location>
</feature>
<evidence type="ECO:0000256" key="2">
    <source>
        <dbReference type="ARBA" id="ARBA00020364"/>
    </source>
</evidence>
<accession>A0AAW2HPM8</accession>
<comment type="subcellular location">
    <subcellularLocation>
        <location evidence="1">Nucleus</location>
    </subcellularLocation>
</comment>
<dbReference type="GO" id="GO:0097157">
    <property type="term" value="F:pre-mRNA intronic binding"/>
    <property type="evidence" value="ECO:0007669"/>
    <property type="project" value="TreeGrafter"/>
</dbReference>
<dbReference type="InterPro" id="IPR034147">
    <property type="entry name" value="RBM40_RRM1"/>
</dbReference>
<dbReference type="InterPro" id="IPR012677">
    <property type="entry name" value="Nucleotide-bd_a/b_plait_sf"/>
</dbReference>
<protein>
    <recommendedName>
        <fullName evidence="2">RNA-binding region-containing protein 3</fullName>
    </recommendedName>
</protein>
<dbReference type="SMART" id="SM00360">
    <property type="entry name" value="RRM"/>
    <property type="match status" value="2"/>
</dbReference>
<reference evidence="9" key="1">
    <citation type="journal article" date="2024" name="Gigascience">
        <title>Chromosome-level genome of the poultry shaft louse Menopon gallinae provides insight into the host-switching and adaptive evolution of parasitic lice.</title>
        <authorList>
            <person name="Xu Y."/>
            <person name="Ma L."/>
            <person name="Liu S."/>
            <person name="Liang Y."/>
            <person name="Liu Q."/>
            <person name="He Z."/>
            <person name="Tian L."/>
            <person name="Duan Y."/>
            <person name="Cai W."/>
            <person name="Li H."/>
            <person name="Song F."/>
        </authorList>
    </citation>
    <scope>NUCLEOTIDE SEQUENCE</scope>
    <source>
        <strain evidence="9">Cailab_2023a</strain>
    </source>
</reference>
<dbReference type="PANTHER" id="PTHR16105:SF0">
    <property type="entry name" value="RNA-BINDING REGION-CONTAINING PROTEIN 3"/>
    <property type="match status" value="1"/>
</dbReference>
<evidence type="ECO:0000256" key="7">
    <source>
        <dbReference type="SAM" id="MobiDB-lite"/>
    </source>
</evidence>
<keyword evidence="3" id="KW-0677">Repeat</keyword>
<evidence type="ECO:0000313" key="9">
    <source>
        <dbReference type="EMBL" id="KAL0271308.1"/>
    </source>
</evidence>
<comment type="caution">
    <text evidence="9">The sequence shown here is derived from an EMBL/GenBank/DDBJ whole genome shotgun (WGS) entry which is preliminary data.</text>
</comment>
<dbReference type="PANTHER" id="PTHR16105">
    <property type="entry name" value="RNA-BINDING REGION-CONTAINING PROTEIN 3"/>
    <property type="match status" value="1"/>
</dbReference>
<dbReference type="CDD" id="cd12239">
    <property type="entry name" value="RRM2_RBM40_like"/>
    <property type="match status" value="1"/>
</dbReference>
<dbReference type="PROSITE" id="PS50102">
    <property type="entry name" value="RRM"/>
    <property type="match status" value="2"/>
</dbReference>
<evidence type="ECO:0000256" key="5">
    <source>
        <dbReference type="ARBA" id="ARBA00023242"/>
    </source>
</evidence>
<dbReference type="InterPro" id="IPR045164">
    <property type="entry name" value="RBM41/RNPC3"/>
</dbReference>
<feature type="region of interest" description="Disordered" evidence="7">
    <location>
        <begin position="202"/>
        <end position="222"/>
    </location>
</feature>
<dbReference type="EMBL" id="JARGDH010000004">
    <property type="protein sequence ID" value="KAL0271308.1"/>
    <property type="molecule type" value="Genomic_DNA"/>
</dbReference>
<feature type="domain" description="RRM" evidence="8">
    <location>
        <begin position="371"/>
        <end position="453"/>
    </location>
</feature>
<dbReference type="SUPFAM" id="SSF54928">
    <property type="entry name" value="RNA-binding domain, RBD"/>
    <property type="match status" value="2"/>
</dbReference>
<feature type="domain" description="RRM" evidence="8">
    <location>
        <begin position="6"/>
        <end position="81"/>
    </location>
</feature>
<name>A0AAW2HPM8_9NEOP</name>
<evidence type="ECO:0000256" key="6">
    <source>
        <dbReference type="PROSITE-ProRule" id="PRU00176"/>
    </source>
</evidence>
<evidence type="ECO:0000256" key="1">
    <source>
        <dbReference type="ARBA" id="ARBA00004123"/>
    </source>
</evidence>
<sequence>MVSANDTLVIKHLPPDLSDSDKEELLKHYGAKAVKCISSETKKYNVIFARFQDERTAYHVLHRLHQLNINGTRLSVEFSKEKEVCEPEQPLRDFETEEEIENEKCYKKFIERLNSWHSYLNFKQPVPSHLRYQYPPPDNVVICNIAKALATVPKFYTQVLHLMNKMNLPCPFGKDILPDFNIQISSVANQQPQSDEVQIEAGVEADTESESEISSDDEVKKQRETIPDRVKVKKKVRTVPKFIKPMPARQGGTKQKKTSIEEVFEKIEEERESKKIKLSYPPMEEIQKISEPQETSQQDAPSTGFGFIHPVNRSPTPPPVVDVRNEMEEERLEKPEIVCISLKELDENRIPEKDRSVLSVFKNYAEGAPTSRLYIKNLAKTVTEEDLKYIYNRYLPQDALDSPVLDIRLMQEGRMKGQAFVTLHSVDLAKTALKETNGFILKEKPLVVQFARSAANKD</sequence>
<dbReference type="Gene3D" id="3.30.70.330">
    <property type="match status" value="2"/>
</dbReference>
<dbReference type="AlphaFoldDB" id="A0AAW2HPM8"/>
<keyword evidence="5" id="KW-0539">Nucleus</keyword>
<evidence type="ECO:0000259" key="8">
    <source>
        <dbReference type="PROSITE" id="PS50102"/>
    </source>
</evidence>
<dbReference type="InterPro" id="IPR000504">
    <property type="entry name" value="RRM_dom"/>
</dbReference>
<dbReference type="CDD" id="cd12238">
    <property type="entry name" value="RRM1_RBM40_like"/>
    <property type="match status" value="1"/>
</dbReference>
<keyword evidence="4 6" id="KW-0694">RNA-binding</keyword>
<evidence type="ECO:0000256" key="4">
    <source>
        <dbReference type="ARBA" id="ARBA00022884"/>
    </source>
</evidence>
<dbReference type="Pfam" id="PF00076">
    <property type="entry name" value="RRM_1"/>
    <property type="match status" value="1"/>
</dbReference>
<dbReference type="FunFam" id="3.30.70.330:FF:000207">
    <property type="entry name" value="RNA-binding region (RNP1, RRM)-containing 3"/>
    <property type="match status" value="1"/>
</dbReference>
<dbReference type="GO" id="GO:0000398">
    <property type="term" value="P:mRNA splicing, via spliceosome"/>
    <property type="evidence" value="ECO:0007669"/>
    <property type="project" value="TreeGrafter"/>
</dbReference>